<dbReference type="EMBL" id="QWIL01000970">
    <property type="protein sequence ID" value="RMY09896.1"/>
    <property type="molecule type" value="Genomic_DNA"/>
</dbReference>
<dbReference type="PANTHER" id="PTHR12461">
    <property type="entry name" value="HYPOXIA-INDUCIBLE FACTOR 1 ALPHA INHIBITOR-RELATED"/>
    <property type="match status" value="1"/>
</dbReference>
<dbReference type="AlphaFoldDB" id="A0A3M6Z3H4"/>
<evidence type="ECO:0000313" key="3">
    <source>
        <dbReference type="Proteomes" id="UP000271337"/>
    </source>
</evidence>
<accession>A0A3M6Z3H4</accession>
<dbReference type="Pfam" id="PF13621">
    <property type="entry name" value="Cupin_8"/>
    <property type="match status" value="1"/>
</dbReference>
<gene>
    <name evidence="2" type="ORF">D0867_08579</name>
</gene>
<dbReference type="InterPro" id="IPR014710">
    <property type="entry name" value="RmlC-like_jellyroll"/>
</dbReference>
<dbReference type="Gene3D" id="2.60.120.10">
    <property type="entry name" value="Jelly Rolls"/>
    <property type="match status" value="1"/>
</dbReference>
<feature type="domain" description="JmjC" evidence="1">
    <location>
        <begin position="167"/>
        <end position="350"/>
    </location>
</feature>
<name>A0A3M6Z3H4_HORWE</name>
<evidence type="ECO:0000259" key="1">
    <source>
        <dbReference type="PROSITE" id="PS51184"/>
    </source>
</evidence>
<dbReference type="PROSITE" id="PS51184">
    <property type="entry name" value="JMJC"/>
    <property type="match status" value="1"/>
</dbReference>
<dbReference type="PANTHER" id="PTHR12461:SF99">
    <property type="entry name" value="BIFUNCTIONAL PEPTIDASE AND (3S)-LYSYL HYDROXYLASE JMJD7"/>
    <property type="match status" value="1"/>
</dbReference>
<organism evidence="2 3">
    <name type="scientific">Hortaea werneckii</name>
    <name type="common">Black yeast</name>
    <name type="synonym">Cladosporium werneckii</name>
    <dbReference type="NCBI Taxonomy" id="91943"/>
    <lineage>
        <taxon>Eukaryota</taxon>
        <taxon>Fungi</taxon>
        <taxon>Dikarya</taxon>
        <taxon>Ascomycota</taxon>
        <taxon>Pezizomycotina</taxon>
        <taxon>Dothideomycetes</taxon>
        <taxon>Dothideomycetidae</taxon>
        <taxon>Mycosphaerellales</taxon>
        <taxon>Teratosphaeriaceae</taxon>
        <taxon>Hortaea</taxon>
    </lineage>
</organism>
<comment type="caution">
    <text evidence="2">The sequence shown here is derived from an EMBL/GenBank/DDBJ whole genome shotgun (WGS) entry which is preliminary data.</text>
</comment>
<protein>
    <recommendedName>
        <fullName evidence="1">JmjC domain-containing protein</fullName>
    </recommendedName>
</protein>
<sequence>MANSLQLNRFFNMAGDNVVEDLISTYHDLNASIVDDLDEEPSPLDFMRYVARNRPFVVRQAATEWRAYNEWNADYLKQRMELEEVKVAITPFGEKLDFVDMYLMNFIELKRNADAVVSLEDGRLVFVEPYERNEEFPDFLDYVQKSSSKGKEDTASVKYAQTQNDNLRNEYSNLYGDVPKDIPWARIALQQNADAVNLWVGNDRSVTSLHKDNYENIYVQIRGQKHFVLLPPVEMPCVNETPLVRGRFVPGSSAAAGEEERLEVQVEGGGQDAVPVAIWDPDLPEEKATPYSHLAKPLRVTLNEGDMLYLPAMWYHKVSQTAGEEGFVCAVNYWYDMDFSGPFWSQNNFIREIYNKARKQPDYPDLEMSAKKE</sequence>
<dbReference type="OrthoDB" id="415358at2759"/>
<dbReference type="SUPFAM" id="SSF51197">
    <property type="entry name" value="Clavaminate synthase-like"/>
    <property type="match status" value="1"/>
</dbReference>
<dbReference type="Proteomes" id="UP000271337">
    <property type="component" value="Unassembled WGS sequence"/>
</dbReference>
<reference evidence="2 3" key="1">
    <citation type="journal article" date="2018" name="BMC Genomics">
        <title>Genomic evidence for intraspecific hybridization in a clonal and extremely halotolerant yeast.</title>
        <authorList>
            <person name="Gostincar C."/>
            <person name="Stajich J.E."/>
            <person name="Zupancic J."/>
            <person name="Zalar P."/>
            <person name="Gunde-Cimerman N."/>
        </authorList>
    </citation>
    <scope>NUCLEOTIDE SEQUENCE [LARGE SCALE GENOMIC DNA]</scope>
    <source>
        <strain evidence="2 3">EXF-6669</strain>
    </source>
</reference>
<dbReference type="VEuPathDB" id="FungiDB:BTJ68_12701"/>
<proteinExistence type="predicted"/>
<dbReference type="SMART" id="SM00558">
    <property type="entry name" value="JmjC"/>
    <property type="match status" value="1"/>
</dbReference>
<evidence type="ECO:0000313" key="2">
    <source>
        <dbReference type="EMBL" id="RMY09896.1"/>
    </source>
</evidence>
<dbReference type="InterPro" id="IPR003347">
    <property type="entry name" value="JmjC_dom"/>
</dbReference>
<dbReference type="InterPro" id="IPR041667">
    <property type="entry name" value="Cupin_8"/>
</dbReference>